<accession>A0A284VKI6</accession>
<reference evidence="2" key="1">
    <citation type="submission" date="2017-06" db="EMBL/GenBank/DDBJ databases">
        <authorList>
            <person name="Cremers G."/>
        </authorList>
    </citation>
    <scope>NUCLEOTIDE SEQUENCE [LARGE SCALE GENOMIC DNA]</scope>
</reference>
<protein>
    <submittedName>
        <fullName evidence="1">Uncharacterized protein</fullName>
    </submittedName>
</protein>
<proteinExistence type="predicted"/>
<evidence type="ECO:0000313" key="2">
    <source>
        <dbReference type="Proteomes" id="UP000218615"/>
    </source>
</evidence>
<keyword evidence="2" id="KW-1185">Reference proteome</keyword>
<dbReference type="AlphaFoldDB" id="A0A284VKI6"/>
<organism evidence="1 2">
    <name type="scientific">Candidatus Methanoperedens nitratireducens</name>
    <dbReference type="NCBI Taxonomy" id="1392998"/>
    <lineage>
        <taxon>Archaea</taxon>
        <taxon>Methanobacteriati</taxon>
        <taxon>Methanobacteriota</taxon>
        <taxon>Stenosarchaea group</taxon>
        <taxon>Methanomicrobia</taxon>
        <taxon>Methanosarcinales</taxon>
        <taxon>ANME-2 cluster</taxon>
        <taxon>Candidatus Methanoperedentaceae</taxon>
        <taxon>Candidatus Methanoperedens</taxon>
    </lineage>
</organism>
<dbReference type="EMBL" id="FZMP01000042">
    <property type="protein sequence ID" value="SNQ59806.1"/>
    <property type="molecule type" value="Genomic_DNA"/>
</dbReference>
<dbReference type="Proteomes" id="UP000218615">
    <property type="component" value="Unassembled WGS sequence"/>
</dbReference>
<sequence length="44" mass="5086">MLYSGIKEIRGKLNQLPYTSIPELTERYQQASNEVQVSRDTQIS</sequence>
<gene>
    <name evidence="1" type="ORF">MNV_1360008</name>
</gene>
<evidence type="ECO:0000313" key="1">
    <source>
        <dbReference type="EMBL" id="SNQ59806.1"/>
    </source>
</evidence>
<name>A0A284VKI6_9EURY</name>